<reference evidence="7 8" key="1">
    <citation type="submission" date="2017-07" db="EMBL/GenBank/DDBJ databases">
        <title>Draft Genome Sequences of Select Purple Nonsulfur Bacteria.</title>
        <authorList>
            <person name="Lasarre B."/>
            <person name="Mckinlay J.B."/>
        </authorList>
    </citation>
    <scope>NUCLEOTIDE SEQUENCE [LARGE SCALE GENOMIC DNA]</scope>
    <source>
        <strain evidence="7 8">DSM 11290</strain>
    </source>
</reference>
<evidence type="ECO:0000313" key="7">
    <source>
        <dbReference type="EMBL" id="RAI29498.1"/>
    </source>
</evidence>
<evidence type="ECO:0000313" key="8">
    <source>
        <dbReference type="Proteomes" id="UP000249299"/>
    </source>
</evidence>
<accession>A0A327K287</accession>
<dbReference type="OrthoDB" id="9779283at2"/>
<keyword evidence="8" id="KW-1185">Reference proteome</keyword>
<keyword evidence="5" id="KW-1133">Transmembrane helix</keyword>
<dbReference type="PROSITE" id="PS51007">
    <property type="entry name" value="CYTC"/>
    <property type="match status" value="1"/>
</dbReference>
<organism evidence="7 8">
    <name type="scientific">Rhodobium orientis</name>
    <dbReference type="NCBI Taxonomy" id="34017"/>
    <lineage>
        <taxon>Bacteria</taxon>
        <taxon>Pseudomonadati</taxon>
        <taxon>Pseudomonadota</taxon>
        <taxon>Alphaproteobacteria</taxon>
        <taxon>Hyphomicrobiales</taxon>
        <taxon>Rhodobiaceae</taxon>
        <taxon>Rhodobium</taxon>
    </lineage>
</organism>
<dbReference type="SUPFAM" id="SSF46626">
    <property type="entry name" value="Cytochrome c"/>
    <property type="match status" value="1"/>
</dbReference>
<proteinExistence type="predicted"/>
<dbReference type="Gene3D" id="1.10.760.10">
    <property type="entry name" value="Cytochrome c-like domain"/>
    <property type="match status" value="1"/>
</dbReference>
<dbReference type="Proteomes" id="UP000249299">
    <property type="component" value="Unassembled WGS sequence"/>
</dbReference>
<name>A0A327K287_9HYPH</name>
<evidence type="ECO:0000256" key="5">
    <source>
        <dbReference type="SAM" id="Phobius"/>
    </source>
</evidence>
<keyword evidence="5" id="KW-0472">Membrane</keyword>
<sequence length="135" mass="14842">MNKSFWIIISAFALVVVGVRLYVGHSTSEPAVTVVDVKVPELSQVAALGARDFEANCVSCHGENASGTENGPPLVHDIYRPGHHPDYAFRTAAKAGVRAHHWRFGNMPPQPEVTAEEINRIIVYVRELQKENGIL</sequence>
<dbReference type="EMBL" id="NPEV01000003">
    <property type="protein sequence ID" value="RAI29498.1"/>
    <property type="molecule type" value="Genomic_DNA"/>
</dbReference>
<feature type="transmembrane region" description="Helical" evidence="5">
    <location>
        <begin position="6"/>
        <end position="23"/>
    </location>
</feature>
<evidence type="ECO:0000256" key="2">
    <source>
        <dbReference type="ARBA" id="ARBA00022723"/>
    </source>
</evidence>
<protein>
    <recommendedName>
        <fullName evidence="6">Cytochrome c domain-containing protein</fullName>
    </recommendedName>
</protein>
<dbReference type="Pfam" id="PF00034">
    <property type="entry name" value="Cytochrom_C"/>
    <property type="match status" value="1"/>
</dbReference>
<dbReference type="RefSeq" id="WP_111432661.1">
    <property type="nucleotide sequence ID" value="NZ_JACIGG010000012.1"/>
</dbReference>
<keyword evidence="5" id="KW-0812">Transmembrane</keyword>
<feature type="domain" description="Cytochrome c" evidence="6">
    <location>
        <begin position="44"/>
        <end position="129"/>
    </location>
</feature>
<keyword evidence="2 4" id="KW-0479">Metal-binding</keyword>
<dbReference type="InterPro" id="IPR009056">
    <property type="entry name" value="Cyt_c-like_dom"/>
</dbReference>
<evidence type="ECO:0000259" key="6">
    <source>
        <dbReference type="PROSITE" id="PS51007"/>
    </source>
</evidence>
<evidence type="ECO:0000256" key="3">
    <source>
        <dbReference type="ARBA" id="ARBA00023004"/>
    </source>
</evidence>
<dbReference type="InterPro" id="IPR036909">
    <property type="entry name" value="Cyt_c-like_dom_sf"/>
</dbReference>
<dbReference type="AlphaFoldDB" id="A0A327K287"/>
<comment type="caution">
    <text evidence="7">The sequence shown here is derived from an EMBL/GenBank/DDBJ whole genome shotgun (WGS) entry which is preliminary data.</text>
</comment>
<dbReference type="GO" id="GO:0020037">
    <property type="term" value="F:heme binding"/>
    <property type="evidence" value="ECO:0007669"/>
    <property type="project" value="InterPro"/>
</dbReference>
<keyword evidence="3 4" id="KW-0408">Iron</keyword>
<keyword evidence="1 4" id="KW-0349">Heme</keyword>
<dbReference type="GO" id="GO:0046872">
    <property type="term" value="F:metal ion binding"/>
    <property type="evidence" value="ECO:0007669"/>
    <property type="project" value="UniProtKB-KW"/>
</dbReference>
<dbReference type="GO" id="GO:0009055">
    <property type="term" value="F:electron transfer activity"/>
    <property type="evidence" value="ECO:0007669"/>
    <property type="project" value="InterPro"/>
</dbReference>
<gene>
    <name evidence="7" type="ORF">CH339_02275</name>
</gene>
<evidence type="ECO:0000256" key="4">
    <source>
        <dbReference type="PROSITE-ProRule" id="PRU00433"/>
    </source>
</evidence>
<evidence type="ECO:0000256" key="1">
    <source>
        <dbReference type="ARBA" id="ARBA00022617"/>
    </source>
</evidence>